<evidence type="ECO:0000256" key="6">
    <source>
        <dbReference type="SAM" id="Phobius"/>
    </source>
</evidence>
<keyword evidence="6" id="KW-1133">Transmembrane helix</keyword>
<gene>
    <name evidence="8" type="ORF">SAMN05216207_105322</name>
</gene>
<keyword evidence="6" id="KW-0812">Transmembrane</keyword>
<dbReference type="GO" id="GO:0016853">
    <property type="term" value="F:isomerase activity"/>
    <property type="evidence" value="ECO:0007669"/>
    <property type="project" value="UniProtKB-KW"/>
</dbReference>
<keyword evidence="5" id="KW-0676">Redox-active center</keyword>
<dbReference type="PROSITE" id="PS51352">
    <property type="entry name" value="THIOREDOXIN_2"/>
    <property type="match status" value="1"/>
</dbReference>
<dbReference type="STRING" id="260086.SAMN05216207_105322"/>
<protein>
    <submittedName>
        <fullName evidence="8">Thiol-disulfide isomerase or thioredoxin</fullName>
    </submittedName>
</protein>
<dbReference type="Pfam" id="PF00578">
    <property type="entry name" value="AhpC-TSA"/>
    <property type="match status" value="1"/>
</dbReference>
<evidence type="ECO:0000256" key="3">
    <source>
        <dbReference type="ARBA" id="ARBA00022968"/>
    </source>
</evidence>
<sequence length="224" mass="23214">MLRTGVRSELLWTIVVVVLAIVGIVALWPQDSDPASGDPQTSQWRVTGEKPFIAMPPDAELAPLRSGADLAPCPTPGGVGPLPGGPLAGITVPCLGAPGSVDLAAALAGRPALLNVWASWCTPCREEIPVLNAYAELPGAVPVVGIDVRDDAASALGLLADLDARYPSVVDTRGTLWAALQVPNAIPTSYVLRPDGSVRRVASPVVFTEPGEVARTVQRVLAEP</sequence>
<evidence type="ECO:0000256" key="5">
    <source>
        <dbReference type="ARBA" id="ARBA00023284"/>
    </source>
</evidence>
<dbReference type="AlphaFoldDB" id="A0A1I5GYQ1"/>
<dbReference type="GO" id="GO:0016491">
    <property type="term" value="F:oxidoreductase activity"/>
    <property type="evidence" value="ECO:0007669"/>
    <property type="project" value="InterPro"/>
</dbReference>
<dbReference type="InterPro" id="IPR036249">
    <property type="entry name" value="Thioredoxin-like_sf"/>
</dbReference>
<keyword evidence="9" id="KW-1185">Reference proteome</keyword>
<dbReference type="GO" id="GO:0017004">
    <property type="term" value="P:cytochrome complex assembly"/>
    <property type="evidence" value="ECO:0007669"/>
    <property type="project" value="UniProtKB-KW"/>
</dbReference>
<organism evidence="8 9">
    <name type="scientific">Pseudonocardia ammonioxydans</name>
    <dbReference type="NCBI Taxonomy" id="260086"/>
    <lineage>
        <taxon>Bacteria</taxon>
        <taxon>Bacillati</taxon>
        <taxon>Actinomycetota</taxon>
        <taxon>Actinomycetes</taxon>
        <taxon>Pseudonocardiales</taxon>
        <taxon>Pseudonocardiaceae</taxon>
        <taxon>Pseudonocardia</taxon>
    </lineage>
</organism>
<dbReference type="PANTHER" id="PTHR42852">
    <property type="entry name" value="THIOL:DISULFIDE INTERCHANGE PROTEIN DSBE"/>
    <property type="match status" value="1"/>
</dbReference>
<evidence type="ECO:0000256" key="4">
    <source>
        <dbReference type="ARBA" id="ARBA00023157"/>
    </source>
</evidence>
<evidence type="ECO:0000313" key="8">
    <source>
        <dbReference type="EMBL" id="SFO41089.1"/>
    </source>
</evidence>
<dbReference type="Gene3D" id="3.40.30.10">
    <property type="entry name" value="Glutaredoxin"/>
    <property type="match status" value="1"/>
</dbReference>
<dbReference type="OrthoDB" id="9796554at2"/>
<keyword evidence="4" id="KW-1015">Disulfide bond</keyword>
<dbReference type="SUPFAM" id="SSF52833">
    <property type="entry name" value="Thioredoxin-like"/>
    <property type="match status" value="1"/>
</dbReference>
<dbReference type="InterPro" id="IPR050553">
    <property type="entry name" value="Thioredoxin_ResA/DsbE_sf"/>
</dbReference>
<reference evidence="8 9" key="1">
    <citation type="submission" date="2016-10" db="EMBL/GenBank/DDBJ databases">
        <authorList>
            <person name="de Groot N.N."/>
        </authorList>
    </citation>
    <scope>NUCLEOTIDE SEQUENCE [LARGE SCALE GENOMIC DNA]</scope>
    <source>
        <strain evidence="8 9">CGMCC 4.1877</strain>
    </source>
</reference>
<keyword evidence="6" id="KW-0472">Membrane</keyword>
<dbReference type="EMBL" id="FOUY01000053">
    <property type="protein sequence ID" value="SFO41089.1"/>
    <property type="molecule type" value="Genomic_DNA"/>
</dbReference>
<keyword evidence="2" id="KW-0201">Cytochrome c-type biogenesis</keyword>
<dbReference type="PANTHER" id="PTHR42852:SF6">
    <property type="entry name" value="THIOL:DISULFIDE INTERCHANGE PROTEIN DSBE"/>
    <property type="match status" value="1"/>
</dbReference>
<evidence type="ECO:0000313" key="9">
    <source>
        <dbReference type="Proteomes" id="UP000199614"/>
    </source>
</evidence>
<keyword evidence="3" id="KW-0735">Signal-anchor</keyword>
<evidence type="ECO:0000256" key="2">
    <source>
        <dbReference type="ARBA" id="ARBA00022748"/>
    </source>
</evidence>
<dbReference type="GO" id="GO:0030313">
    <property type="term" value="C:cell envelope"/>
    <property type="evidence" value="ECO:0007669"/>
    <property type="project" value="UniProtKB-SubCell"/>
</dbReference>
<dbReference type="GO" id="GO:0016209">
    <property type="term" value="F:antioxidant activity"/>
    <property type="evidence" value="ECO:0007669"/>
    <property type="project" value="InterPro"/>
</dbReference>
<dbReference type="InterPro" id="IPR000866">
    <property type="entry name" value="AhpC/TSA"/>
</dbReference>
<dbReference type="RefSeq" id="WP_093354690.1">
    <property type="nucleotide sequence ID" value="NZ_FOUY01000053.1"/>
</dbReference>
<evidence type="ECO:0000256" key="1">
    <source>
        <dbReference type="ARBA" id="ARBA00004196"/>
    </source>
</evidence>
<dbReference type="Proteomes" id="UP000199614">
    <property type="component" value="Unassembled WGS sequence"/>
</dbReference>
<name>A0A1I5GYQ1_PSUAM</name>
<feature type="transmembrane region" description="Helical" evidence="6">
    <location>
        <begin position="10"/>
        <end position="28"/>
    </location>
</feature>
<keyword evidence="8" id="KW-0413">Isomerase</keyword>
<evidence type="ECO:0000259" key="7">
    <source>
        <dbReference type="PROSITE" id="PS51352"/>
    </source>
</evidence>
<feature type="domain" description="Thioredoxin" evidence="7">
    <location>
        <begin position="81"/>
        <end position="222"/>
    </location>
</feature>
<dbReference type="InterPro" id="IPR017937">
    <property type="entry name" value="Thioredoxin_CS"/>
</dbReference>
<dbReference type="PROSITE" id="PS00194">
    <property type="entry name" value="THIOREDOXIN_1"/>
    <property type="match status" value="1"/>
</dbReference>
<proteinExistence type="predicted"/>
<dbReference type="InterPro" id="IPR013766">
    <property type="entry name" value="Thioredoxin_domain"/>
</dbReference>
<dbReference type="CDD" id="cd02966">
    <property type="entry name" value="TlpA_like_family"/>
    <property type="match status" value="1"/>
</dbReference>
<accession>A0A1I5GYQ1</accession>
<comment type="subcellular location">
    <subcellularLocation>
        <location evidence="1">Cell envelope</location>
    </subcellularLocation>
</comment>